<dbReference type="InterPro" id="IPR000510">
    <property type="entry name" value="Nase/OxRdtase_comp1"/>
</dbReference>
<dbReference type="EMBL" id="SWJZ01000026">
    <property type="protein sequence ID" value="TKD21709.1"/>
    <property type="molecule type" value="Genomic_DNA"/>
</dbReference>
<dbReference type="SMR" id="A0A4U1JRR3"/>
<dbReference type="PANTHER" id="PTHR42956:SF1">
    <property type="entry name" value="NITROGENASE IRON-MOLYBDENUM COFACTOR BIOSYNTHESIS PROTEIN NIFE"/>
    <property type="match status" value="1"/>
</dbReference>
<reference evidence="2 3" key="1">
    <citation type="submission" date="2019-04" db="EMBL/GenBank/DDBJ databases">
        <title>Draft Whole-Genome sequence of the purple photosynthetic bacterium Rhodobacter capsulatus SP108 with an indigenous class A beta-lactamase.</title>
        <authorList>
            <person name="Robertson S."/>
            <person name="Meyer T.E."/>
            <person name="Kyndt J.A."/>
        </authorList>
    </citation>
    <scope>NUCLEOTIDE SEQUENCE [LARGE SCALE GENOMIC DNA]</scope>
    <source>
        <strain evidence="2 3">SP108</strain>
    </source>
</reference>
<organism evidence="2 3">
    <name type="scientific">Rhodobacter capsulatus</name>
    <name type="common">Rhodopseudomonas capsulata</name>
    <dbReference type="NCBI Taxonomy" id="1061"/>
    <lineage>
        <taxon>Bacteria</taxon>
        <taxon>Pseudomonadati</taxon>
        <taxon>Pseudomonadota</taxon>
        <taxon>Alphaproteobacteria</taxon>
        <taxon>Rhodobacterales</taxon>
        <taxon>Rhodobacter group</taxon>
        <taxon>Rhodobacter</taxon>
    </lineage>
</organism>
<dbReference type="Proteomes" id="UP000310597">
    <property type="component" value="Unassembled WGS sequence"/>
</dbReference>
<dbReference type="PANTHER" id="PTHR42956">
    <property type="entry name" value="NITROGENASE IRON-MOLYBDENUM COFACTOR BIOSYNTHESIS PROTEIN NIFE"/>
    <property type="match status" value="1"/>
</dbReference>
<evidence type="ECO:0000313" key="2">
    <source>
        <dbReference type="EMBL" id="TKD21709.1"/>
    </source>
</evidence>
<dbReference type="RefSeq" id="WP_136905816.1">
    <property type="nucleotide sequence ID" value="NZ_SWJZ01000026.1"/>
</dbReference>
<feature type="domain" description="Nitrogenase/oxidoreductase component 1" evidence="1">
    <location>
        <begin position="12"/>
        <end position="385"/>
    </location>
</feature>
<comment type="caution">
    <text evidence="2">The sequence shown here is derived from an EMBL/GenBank/DDBJ whole genome shotgun (WGS) entry which is preliminary data.</text>
</comment>
<name>A0A4U1JRR3_RHOCA</name>
<dbReference type="GO" id="GO:0016491">
    <property type="term" value="F:oxidoreductase activity"/>
    <property type="evidence" value="ECO:0007669"/>
    <property type="project" value="InterPro"/>
</dbReference>
<dbReference type="InterPro" id="IPR049939">
    <property type="entry name" value="NifE-like"/>
</dbReference>
<evidence type="ECO:0000259" key="1">
    <source>
        <dbReference type="Pfam" id="PF00148"/>
    </source>
</evidence>
<sequence>MGRPTLFPFGGCALHGAIQAAAAIPGVTPVVHSTPGCALRAGLFAGGGRYGAPPGLPRIAATNMADKHVVFGGTSRLREEMKNALAVLEGGMLAVLTGCPAEMIGDDVGAMVKELTAQGERVVAVQTAGFHGPAHDGHARLLAGLLAHVAPVPTRADRPLVNLFGIAPGLDPGWLAEIETLSRLLEGVGLAANPIFGPEGGLASLDASAGAALSLVLSPWGAAPAEVLAARHGIPVLVADGLPVGAEAAEALVRRLSDRLGHPLDAAAEGYLARERAHQGWRFDAVLERLAALAPRRVVVADGSLRAGPLARFLGETLGWPVRVILTDSPPEAFRAPLARTGVACAGDGADLARALSESGADLLLGGASAAAVAAARGLDVVDLGAAPGLEGLGGGLSGRGGAERVFAALLSALEPAPRAASVFPIPAAVPSAPFARVAE</sequence>
<gene>
    <name evidence="2" type="ORF">FBT96_08160</name>
</gene>
<dbReference type="Gene3D" id="3.40.50.1980">
    <property type="entry name" value="Nitrogenase molybdenum iron protein domain"/>
    <property type="match status" value="2"/>
</dbReference>
<dbReference type="Pfam" id="PF00148">
    <property type="entry name" value="Oxidored_nitro"/>
    <property type="match status" value="1"/>
</dbReference>
<dbReference type="AlphaFoldDB" id="A0A4U1JRR3"/>
<dbReference type="SUPFAM" id="SSF53807">
    <property type="entry name" value="Helical backbone' metal receptor"/>
    <property type="match status" value="1"/>
</dbReference>
<evidence type="ECO:0000313" key="3">
    <source>
        <dbReference type="Proteomes" id="UP000310597"/>
    </source>
</evidence>
<proteinExistence type="predicted"/>
<protein>
    <submittedName>
        <fullName evidence="2">Nitrogenase</fullName>
    </submittedName>
</protein>
<accession>A0A4U1JRR3</accession>
<dbReference type="OrthoDB" id="8135695at2"/>